<dbReference type="PANTHER" id="PTHR13386:SF1">
    <property type="entry name" value="HISTONE PARYLATION FACTOR 1"/>
    <property type="match status" value="1"/>
</dbReference>
<sequence length="401" mass="45955">MATKGKGANDPKPLCQFGKNCYRRNPQHFQQFRHPKRKVEEEEEQLDAKKKKNEPKKIDKYFTGKKSDDKEGKGDADTDTDSTGRGSDTEAGKDGDKEVEKEEEFEEEEDAGDSPASPVSIRENLKQKFMVDMPEDFYDFWEFCKTANPKKPEDALLKPLGLRLVGPYDILAGKHKGITKTKDGKRVNFLLHWRYYYDPPEFQTVIKGDDSKQFHIGYFRYYIDEKLKAKDTDSSTKSDLKNLREKINSSAKKKDYSLDQKSKSIKARDKKVVCKSFHTAGIVVPVDDNGVGYREVPETAADLKKMLKKIAESKTDSERDKNFEPLQELMTLVQFANDECDYGEGLELGMNLFCNGGKVFHSSILRLLPLAYELLNRDVFSKIITAHLQNRKRGEDLSQLE</sequence>
<comment type="subcellular location">
    <subcellularLocation>
        <location evidence="2">Chromosome</location>
    </subcellularLocation>
    <subcellularLocation>
        <location evidence="1">Nucleus</location>
    </subcellularLocation>
</comment>
<accession>A0ABD3WYF6</accession>
<dbReference type="AlphaFoldDB" id="A0ABD3WYF6"/>
<dbReference type="GO" id="GO:0005634">
    <property type="term" value="C:nucleus"/>
    <property type="evidence" value="ECO:0007669"/>
    <property type="project" value="UniProtKB-SubCell"/>
</dbReference>
<comment type="caution">
    <text evidence="8">The sequence shown here is derived from an EMBL/GenBank/DDBJ whole genome shotgun (WGS) entry which is preliminary data.</text>
</comment>
<dbReference type="Proteomes" id="UP001634394">
    <property type="component" value="Unassembled WGS sequence"/>
</dbReference>
<evidence type="ECO:0000259" key="7">
    <source>
        <dbReference type="Pfam" id="PF10283"/>
    </source>
</evidence>
<dbReference type="Pfam" id="PF10283">
    <property type="entry name" value="zf-CCHH"/>
    <property type="match status" value="1"/>
</dbReference>
<dbReference type="EMBL" id="JBJQND010000004">
    <property type="protein sequence ID" value="KAL3879006.1"/>
    <property type="molecule type" value="Genomic_DNA"/>
</dbReference>
<feature type="compositionally biased region" description="Basic and acidic residues" evidence="6">
    <location>
        <begin position="55"/>
        <end position="76"/>
    </location>
</feature>
<feature type="compositionally biased region" description="Basic residues" evidence="6">
    <location>
        <begin position="21"/>
        <end position="37"/>
    </location>
</feature>
<dbReference type="Pfam" id="PF10228">
    <property type="entry name" value="HPF1"/>
    <property type="match status" value="2"/>
</dbReference>
<dbReference type="PANTHER" id="PTHR13386">
    <property type="entry name" value="HISTONE PARYLATION FACTOR 1"/>
    <property type="match status" value="1"/>
</dbReference>
<evidence type="ECO:0000256" key="5">
    <source>
        <dbReference type="ARBA" id="ARBA00023242"/>
    </source>
</evidence>
<proteinExistence type="inferred from homology"/>
<evidence type="ECO:0000256" key="4">
    <source>
        <dbReference type="ARBA" id="ARBA00022454"/>
    </source>
</evidence>
<evidence type="ECO:0000313" key="9">
    <source>
        <dbReference type="Proteomes" id="UP001634394"/>
    </source>
</evidence>
<dbReference type="InterPro" id="IPR019406">
    <property type="entry name" value="APLF_PBZ"/>
</dbReference>
<name>A0ABD3WYF6_SINWO</name>
<feature type="domain" description="PBZ-type" evidence="7">
    <location>
        <begin position="12"/>
        <end position="36"/>
    </location>
</feature>
<dbReference type="InterPro" id="IPR019361">
    <property type="entry name" value="HPF1"/>
</dbReference>
<evidence type="ECO:0000256" key="1">
    <source>
        <dbReference type="ARBA" id="ARBA00004123"/>
    </source>
</evidence>
<evidence type="ECO:0000256" key="2">
    <source>
        <dbReference type="ARBA" id="ARBA00004286"/>
    </source>
</evidence>
<evidence type="ECO:0000256" key="6">
    <source>
        <dbReference type="SAM" id="MobiDB-lite"/>
    </source>
</evidence>
<protein>
    <recommendedName>
        <fullName evidence="7">PBZ-type domain-containing protein</fullName>
    </recommendedName>
</protein>
<keyword evidence="4" id="KW-0158">Chromosome</keyword>
<evidence type="ECO:0000313" key="8">
    <source>
        <dbReference type="EMBL" id="KAL3879006.1"/>
    </source>
</evidence>
<comment type="similarity">
    <text evidence="3">Belongs to the HPF1 family.</text>
</comment>
<reference evidence="8 9" key="1">
    <citation type="submission" date="2024-11" db="EMBL/GenBank/DDBJ databases">
        <title>Chromosome-level genome assembly of the freshwater bivalve Anodonta woodiana.</title>
        <authorList>
            <person name="Chen X."/>
        </authorList>
    </citation>
    <scope>NUCLEOTIDE SEQUENCE [LARGE SCALE GENOMIC DNA]</scope>
    <source>
        <strain evidence="8">MN2024</strain>
        <tissue evidence="8">Gills</tissue>
    </source>
</reference>
<organism evidence="8 9">
    <name type="scientific">Sinanodonta woodiana</name>
    <name type="common">Chinese pond mussel</name>
    <name type="synonym">Anodonta woodiana</name>
    <dbReference type="NCBI Taxonomy" id="1069815"/>
    <lineage>
        <taxon>Eukaryota</taxon>
        <taxon>Metazoa</taxon>
        <taxon>Spiralia</taxon>
        <taxon>Lophotrochozoa</taxon>
        <taxon>Mollusca</taxon>
        <taxon>Bivalvia</taxon>
        <taxon>Autobranchia</taxon>
        <taxon>Heteroconchia</taxon>
        <taxon>Palaeoheterodonta</taxon>
        <taxon>Unionida</taxon>
        <taxon>Unionoidea</taxon>
        <taxon>Unionidae</taxon>
        <taxon>Unioninae</taxon>
        <taxon>Sinanodonta</taxon>
    </lineage>
</organism>
<gene>
    <name evidence="8" type="ORF">ACJMK2_031327</name>
</gene>
<keyword evidence="5" id="KW-0539">Nucleus</keyword>
<keyword evidence="9" id="KW-1185">Reference proteome</keyword>
<feature type="compositionally biased region" description="Acidic residues" evidence="6">
    <location>
        <begin position="101"/>
        <end position="112"/>
    </location>
</feature>
<feature type="compositionally biased region" description="Basic and acidic residues" evidence="6">
    <location>
        <begin position="87"/>
        <end position="100"/>
    </location>
</feature>
<evidence type="ECO:0000256" key="3">
    <source>
        <dbReference type="ARBA" id="ARBA00010803"/>
    </source>
</evidence>
<dbReference type="GO" id="GO:0005694">
    <property type="term" value="C:chromosome"/>
    <property type="evidence" value="ECO:0007669"/>
    <property type="project" value="UniProtKB-SubCell"/>
</dbReference>
<feature type="region of interest" description="Disordered" evidence="6">
    <location>
        <begin position="1"/>
        <end position="119"/>
    </location>
</feature>